<comment type="function">
    <text evidence="6">One of the early assembly proteins it binds 23S rRNA. One of the proteins that surrounds the polypeptide exit tunnel on the outside of the ribosome. Forms the main docking site for trigger factor binding to the ribosome.</text>
</comment>
<dbReference type="AlphaFoldDB" id="B7KHY9"/>
<dbReference type="Pfam" id="PF00276">
    <property type="entry name" value="Ribosomal_L23"/>
    <property type="match status" value="1"/>
</dbReference>
<evidence type="ECO:0000256" key="1">
    <source>
        <dbReference type="ARBA" id="ARBA00006700"/>
    </source>
</evidence>
<comment type="similarity">
    <text evidence="1 6 7">Belongs to the universal ribosomal protein uL23 family.</text>
</comment>
<evidence type="ECO:0000256" key="4">
    <source>
        <dbReference type="ARBA" id="ARBA00022980"/>
    </source>
</evidence>
<evidence type="ECO:0000256" key="5">
    <source>
        <dbReference type="ARBA" id="ARBA00023274"/>
    </source>
</evidence>
<dbReference type="HOGENOM" id="CLU_037562_3_2_3"/>
<dbReference type="STRING" id="65393.PCC7424_3705"/>
<dbReference type="GO" id="GO:0003735">
    <property type="term" value="F:structural constituent of ribosome"/>
    <property type="evidence" value="ECO:0007669"/>
    <property type="project" value="InterPro"/>
</dbReference>
<evidence type="ECO:0000256" key="3">
    <source>
        <dbReference type="ARBA" id="ARBA00022884"/>
    </source>
</evidence>
<dbReference type="NCBIfam" id="NF004363">
    <property type="entry name" value="PRK05738.2-4"/>
    <property type="match status" value="1"/>
</dbReference>
<evidence type="ECO:0000256" key="7">
    <source>
        <dbReference type="RuleBase" id="RU003934"/>
    </source>
</evidence>
<dbReference type="InterPro" id="IPR012677">
    <property type="entry name" value="Nucleotide-bd_a/b_plait_sf"/>
</dbReference>
<organism evidence="8 9">
    <name type="scientific">Gloeothece citriformis (strain PCC 7424)</name>
    <name type="common">Cyanothece sp. (strain PCC 7424)</name>
    <dbReference type="NCBI Taxonomy" id="65393"/>
    <lineage>
        <taxon>Bacteria</taxon>
        <taxon>Bacillati</taxon>
        <taxon>Cyanobacteriota</taxon>
        <taxon>Cyanophyceae</taxon>
        <taxon>Oscillatoriophycideae</taxon>
        <taxon>Chroococcales</taxon>
        <taxon>Aphanothecaceae</taxon>
        <taxon>Gloeothece</taxon>
        <taxon>Gloeothece citriformis</taxon>
    </lineage>
</organism>
<dbReference type="InterPro" id="IPR013025">
    <property type="entry name" value="Ribosomal_uL23-like"/>
</dbReference>
<dbReference type="FunFam" id="3.30.70.330:FF:000001">
    <property type="entry name" value="50S ribosomal protein L23"/>
    <property type="match status" value="1"/>
</dbReference>
<evidence type="ECO:0000313" key="8">
    <source>
        <dbReference type="EMBL" id="ACK72086.1"/>
    </source>
</evidence>
<dbReference type="eggNOG" id="COG0089">
    <property type="taxonomic scope" value="Bacteria"/>
</dbReference>
<dbReference type="EMBL" id="CP001291">
    <property type="protein sequence ID" value="ACK72086.1"/>
    <property type="molecule type" value="Genomic_DNA"/>
</dbReference>
<protein>
    <recommendedName>
        <fullName evidence="6">Large ribosomal subunit protein uL23</fullName>
    </recommendedName>
</protein>
<dbReference type="NCBIfam" id="NF004368">
    <property type="entry name" value="PRK05738.3-4"/>
    <property type="match status" value="1"/>
</dbReference>
<evidence type="ECO:0000313" key="9">
    <source>
        <dbReference type="Proteomes" id="UP000002384"/>
    </source>
</evidence>
<evidence type="ECO:0000256" key="6">
    <source>
        <dbReference type="HAMAP-Rule" id="MF_01369"/>
    </source>
</evidence>
<name>B7KHY9_GLOC7</name>
<dbReference type="SUPFAM" id="SSF54189">
    <property type="entry name" value="Ribosomal proteins S24e, L23 and L15e"/>
    <property type="match status" value="1"/>
</dbReference>
<keyword evidence="3 6" id="KW-0694">RNA-binding</keyword>
<comment type="subunit">
    <text evidence="6">Part of the 50S ribosomal subunit. Contacts protein L29, and trigger factor when it is bound to the ribosome.</text>
</comment>
<dbReference type="GO" id="GO:0005840">
    <property type="term" value="C:ribosome"/>
    <property type="evidence" value="ECO:0007669"/>
    <property type="project" value="UniProtKB-KW"/>
</dbReference>
<keyword evidence="9" id="KW-1185">Reference proteome</keyword>
<keyword evidence="5 6" id="KW-0687">Ribonucleoprotein</keyword>
<reference evidence="9" key="1">
    <citation type="journal article" date="2011" name="MBio">
        <title>Novel metabolic attributes of the genus Cyanothece, comprising a group of unicellular nitrogen-fixing Cyanobacteria.</title>
        <authorList>
            <person name="Bandyopadhyay A."/>
            <person name="Elvitigala T."/>
            <person name="Welsh E."/>
            <person name="Stockel J."/>
            <person name="Liberton M."/>
            <person name="Min H."/>
            <person name="Sherman L.A."/>
            <person name="Pakrasi H.B."/>
        </authorList>
    </citation>
    <scope>NUCLEOTIDE SEQUENCE [LARGE SCALE GENOMIC DNA]</scope>
    <source>
        <strain evidence="9">PCC 7424</strain>
    </source>
</reference>
<evidence type="ECO:0000256" key="2">
    <source>
        <dbReference type="ARBA" id="ARBA00022730"/>
    </source>
</evidence>
<dbReference type="Gene3D" id="3.30.70.330">
    <property type="match status" value="1"/>
</dbReference>
<dbReference type="GO" id="GO:0006412">
    <property type="term" value="P:translation"/>
    <property type="evidence" value="ECO:0007669"/>
    <property type="project" value="UniProtKB-UniRule"/>
</dbReference>
<dbReference type="KEGG" id="cyc:PCC7424_3705"/>
<gene>
    <name evidence="6" type="primary">rplW</name>
    <name evidence="6" type="synonym">rpl23</name>
    <name evidence="8" type="ordered locus">PCC7424_3705</name>
</gene>
<dbReference type="PROSITE" id="PS00050">
    <property type="entry name" value="RIBOSOMAL_L23"/>
    <property type="match status" value="1"/>
</dbReference>
<dbReference type="InterPro" id="IPR012678">
    <property type="entry name" value="Ribosomal_uL23/eL15/eS24_sf"/>
</dbReference>
<dbReference type="PANTHER" id="PTHR11620">
    <property type="entry name" value="60S RIBOSOMAL PROTEIN L23A"/>
    <property type="match status" value="1"/>
</dbReference>
<accession>B7KHY9</accession>
<dbReference type="InterPro" id="IPR001014">
    <property type="entry name" value="Ribosomal_uL23_CS"/>
</dbReference>
<dbReference type="Proteomes" id="UP000002384">
    <property type="component" value="Chromosome"/>
</dbReference>
<keyword evidence="2 6" id="KW-0699">rRNA-binding</keyword>
<dbReference type="GO" id="GO:1990904">
    <property type="term" value="C:ribonucleoprotein complex"/>
    <property type="evidence" value="ECO:0007669"/>
    <property type="project" value="UniProtKB-KW"/>
</dbReference>
<dbReference type="HAMAP" id="MF_01369_B">
    <property type="entry name" value="Ribosomal_uL23_B"/>
    <property type="match status" value="1"/>
</dbReference>
<proteinExistence type="inferred from homology"/>
<keyword evidence="4 6" id="KW-0689">Ribosomal protein</keyword>
<dbReference type="GO" id="GO:0019843">
    <property type="term" value="F:rRNA binding"/>
    <property type="evidence" value="ECO:0007669"/>
    <property type="project" value="UniProtKB-UniRule"/>
</dbReference>
<sequence length="110" mass="12565">MTKIKHTPKTQTKINPRDLADLIIKPIVTEKATRLLEENKYVFNVNPKATKPDIKAAIEALFDVTVIQVNTFHLAPKKKRVGRFLGYKPHYKRAIVTLQEGDSIILFPEV</sequence>